<evidence type="ECO:0000256" key="8">
    <source>
        <dbReference type="SAM" id="Phobius"/>
    </source>
</evidence>
<keyword evidence="2" id="KW-0813">Transport</keyword>
<feature type="compositionally biased region" description="Basic and acidic residues" evidence="7">
    <location>
        <begin position="17"/>
        <end position="35"/>
    </location>
</feature>
<evidence type="ECO:0000256" key="4">
    <source>
        <dbReference type="ARBA" id="ARBA00022692"/>
    </source>
</evidence>
<protein>
    <submittedName>
        <fullName evidence="9">MFS transporter</fullName>
    </submittedName>
</protein>
<reference evidence="9 10" key="1">
    <citation type="submission" date="2020-02" db="EMBL/GenBank/DDBJ databases">
        <title>Whole-genome analyses of novel actinobacteria.</title>
        <authorList>
            <person name="Sahin N."/>
        </authorList>
    </citation>
    <scope>NUCLEOTIDE SEQUENCE [LARGE SCALE GENOMIC DNA]</scope>
    <source>
        <strain evidence="9 10">A7024</strain>
    </source>
</reference>
<feature type="transmembrane region" description="Helical" evidence="8">
    <location>
        <begin position="228"/>
        <end position="248"/>
    </location>
</feature>
<dbReference type="SUPFAM" id="SSF103473">
    <property type="entry name" value="MFS general substrate transporter"/>
    <property type="match status" value="1"/>
</dbReference>
<proteinExistence type="predicted"/>
<keyword evidence="6 8" id="KW-0472">Membrane</keyword>
<keyword evidence="10" id="KW-1185">Reference proteome</keyword>
<evidence type="ECO:0000256" key="2">
    <source>
        <dbReference type="ARBA" id="ARBA00022448"/>
    </source>
</evidence>
<dbReference type="AlphaFoldDB" id="A0A6G4UDK6"/>
<dbReference type="GO" id="GO:0005886">
    <property type="term" value="C:plasma membrane"/>
    <property type="evidence" value="ECO:0007669"/>
    <property type="project" value="UniProtKB-SubCell"/>
</dbReference>
<dbReference type="PANTHER" id="PTHR23513">
    <property type="entry name" value="INTEGRAL MEMBRANE EFFLUX PROTEIN-RELATED"/>
    <property type="match status" value="1"/>
</dbReference>
<dbReference type="InterPro" id="IPR036259">
    <property type="entry name" value="MFS_trans_sf"/>
</dbReference>
<feature type="transmembrane region" description="Helical" evidence="8">
    <location>
        <begin position="139"/>
        <end position="157"/>
    </location>
</feature>
<dbReference type="Proteomes" id="UP000481583">
    <property type="component" value="Unassembled WGS sequence"/>
</dbReference>
<organism evidence="9 10">
    <name type="scientific">Streptomyces coryli</name>
    <dbReference type="NCBI Taxonomy" id="1128680"/>
    <lineage>
        <taxon>Bacteria</taxon>
        <taxon>Bacillati</taxon>
        <taxon>Actinomycetota</taxon>
        <taxon>Actinomycetes</taxon>
        <taxon>Kitasatosporales</taxon>
        <taxon>Streptomycetaceae</taxon>
        <taxon>Streptomyces</taxon>
    </lineage>
</organism>
<dbReference type="InterPro" id="IPR010290">
    <property type="entry name" value="TM_effector"/>
</dbReference>
<sequence>LASALGLTGVGHRGRDRRRDRDRGRDRGRARDQYRRRDRHRHRLRDVPPVAARGRLRSEIAAGLRHVFAGRELRALAFTATLSNLGAQMVNAMLPVLFTRELGLPAGALGAYWAMGGAGILLGAACARRLAGRLGHGRTLAQAGLWLAPAGLGVALIGDGLWLWLASAAWLLTTTKMGIDNVLGVTLRQHLTPDDLLGRMNATFRFMLTGALAIGSALAGLIGEAAGVRAAVWAGGVCLSIAFLPVFCSPLRRLRELPPLPGPTTTKTTSAASPAR</sequence>
<accession>A0A6G4UDK6</accession>
<evidence type="ECO:0000256" key="7">
    <source>
        <dbReference type="SAM" id="MobiDB-lite"/>
    </source>
</evidence>
<keyword evidence="5 8" id="KW-1133">Transmembrane helix</keyword>
<feature type="region of interest" description="Disordered" evidence="7">
    <location>
        <begin position="1"/>
        <end position="39"/>
    </location>
</feature>
<dbReference type="PANTHER" id="PTHR23513:SF6">
    <property type="entry name" value="MAJOR FACILITATOR SUPERFAMILY ASSOCIATED DOMAIN-CONTAINING PROTEIN"/>
    <property type="match status" value="1"/>
</dbReference>
<feature type="non-terminal residue" evidence="9">
    <location>
        <position position="1"/>
    </location>
</feature>
<gene>
    <name evidence="9" type="ORF">G5C51_38445</name>
</gene>
<evidence type="ECO:0000256" key="5">
    <source>
        <dbReference type="ARBA" id="ARBA00022989"/>
    </source>
</evidence>
<evidence type="ECO:0000313" key="9">
    <source>
        <dbReference type="EMBL" id="NGN69756.1"/>
    </source>
</evidence>
<keyword evidence="3" id="KW-1003">Cell membrane</keyword>
<dbReference type="Pfam" id="PF05977">
    <property type="entry name" value="MFS_3"/>
    <property type="match status" value="1"/>
</dbReference>
<evidence type="ECO:0000313" key="10">
    <source>
        <dbReference type="Proteomes" id="UP000481583"/>
    </source>
</evidence>
<feature type="transmembrane region" description="Helical" evidence="8">
    <location>
        <begin position="110"/>
        <end position="127"/>
    </location>
</feature>
<name>A0A6G4UDK6_9ACTN</name>
<dbReference type="EMBL" id="JAAKZV010000337">
    <property type="protein sequence ID" value="NGN69756.1"/>
    <property type="molecule type" value="Genomic_DNA"/>
</dbReference>
<keyword evidence="4 8" id="KW-0812">Transmembrane</keyword>
<feature type="transmembrane region" description="Helical" evidence="8">
    <location>
        <begin position="204"/>
        <end position="222"/>
    </location>
</feature>
<evidence type="ECO:0000256" key="3">
    <source>
        <dbReference type="ARBA" id="ARBA00022475"/>
    </source>
</evidence>
<evidence type="ECO:0000256" key="6">
    <source>
        <dbReference type="ARBA" id="ARBA00023136"/>
    </source>
</evidence>
<evidence type="ECO:0000256" key="1">
    <source>
        <dbReference type="ARBA" id="ARBA00004651"/>
    </source>
</evidence>
<comment type="subcellular location">
    <subcellularLocation>
        <location evidence="1">Cell membrane</location>
        <topology evidence="1">Multi-pass membrane protein</topology>
    </subcellularLocation>
</comment>
<comment type="caution">
    <text evidence="9">The sequence shown here is derived from an EMBL/GenBank/DDBJ whole genome shotgun (WGS) entry which is preliminary data.</text>
</comment>
<dbReference type="Gene3D" id="1.20.1250.20">
    <property type="entry name" value="MFS general substrate transporter like domains"/>
    <property type="match status" value="1"/>
</dbReference>